<dbReference type="CDD" id="cd00121">
    <property type="entry name" value="MATH"/>
    <property type="match status" value="2"/>
</dbReference>
<dbReference type="Gene3D" id="2.60.210.10">
    <property type="entry name" value="Apoptosis, Tumor Necrosis Factor Receptor Associated Protein 2, Chain A"/>
    <property type="match status" value="2"/>
</dbReference>
<dbReference type="OrthoDB" id="1080330at2759"/>
<dbReference type="SMART" id="SM00061">
    <property type="entry name" value="MATH"/>
    <property type="match status" value="2"/>
</dbReference>
<evidence type="ECO:0000259" key="1">
    <source>
        <dbReference type="PROSITE" id="PS50144"/>
    </source>
</evidence>
<organism evidence="2 3">
    <name type="scientific">Brassica carinata</name>
    <name type="common">Ethiopian mustard</name>
    <name type="synonym">Abyssinian cabbage</name>
    <dbReference type="NCBI Taxonomy" id="52824"/>
    <lineage>
        <taxon>Eukaryota</taxon>
        <taxon>Viridiplantae</taxon>
        <taxon>Streptophyta</taxon>
        <taxon>Embryophyta</taxon>
        <taxon>Tracheophyta</taxon>
        <taxon>Spermatophyta</taxon>
        <taxon>Magnoliopsida</taxon>
        <taxon>eudicotyledons</taxon>
        <taxon>Gunneridae</taxon>
        <taxon>Pentapetalae</taxon>
        <taxon>rosids</taxon>
        <taxon>malvids</taxon>
        <taxon>Brassicales</taxon>
        <taxon>Brassicaceae</taxon>
        <taxon>Brassiceae</taxon>
        <taxon>Brassica</taxon>
    </lineage>
</organism>
<dbReference type="Proteomes" id="UP000886595">
    <property type="component" value="Unassembled WGS sequence"/>
</dbReference>
<accession>A0A8X7W9S4</accession>
<gene>
    <name evidence="2" type="ORF">Bca52824_007858</name>
</gene>
<dbReference type="InterPro" id="IPR008974">
    <property type="entry name" value="TRAF-like"/>
</dbReference>
<proteinExistence type="predicted"/>
<dbReference type="PANTHER" id="PTHR46162:SF65">
    <property type="entry name" value="F9D12.8 PROTEIN-RELATED"/>
    <property type="match status" value="1"/>
</dbReference>
<protein>
    <recommendedName>
        <fullName evidence="1">MATH domain-containing protein</fullName>
    </recommendedName>
</protein>
<dbReference type="Pfam" id="PF22486">
    <property type="entry name" value="MATH_2"/>
    <property type="match status" value="2"/>
</dbReference>
<dbReference type="EMBL" id="JAAMPC010000002">
    <property type="protein sequence ID" value="KAG2325130.1"/>
    <property type="molecule type" value="Genomic_DNA"/>
</dbReference>
<feature type="domain" description="MATH" evidence="1">
    <location>
        <begin position="208"/>
        <end position="338"/>
    </location>
</feature>
<comment type="caution">
    <text evidence="2">The sequence shown here is derived from an EMBL/GenBank/DDBJ whole genome shotgun (WGS) entry which is preliminary data.</text>
</comment>
<dbReference type="PANTHER" id="PTHR46162">
    <property type="entry name" value="TRAF-LIKE FAMILY PROTEIN"/>
    <property type="match status" value="1"/>
</dbReference>
<dbReference type="InterPro" id="IPR002083">
    <property type="entry name" value="MATH/TRAF_dom"/>
</dbReference>
<evidence type="ECO:0000313" key="3">
    <source>
        <dbReference type="Proteomes" id="UP000886595"/>
    </source>
</evidence>
<reference evidence="2 3" key="1">
    <citation type="submission" date="2020-02" db="EMBL/GenBank/DDBJ databases">
        <authorList>
            <person name="Ma Q."/>
            <person name="Huang Y."/>
            <person name="Song X."/>
            <person name="Pei D."/>
        </authorList>
    </citation>
    <scope>NUCLEOTIDE SEQUENCE [LARGE SCALE GENOMIC DNA]</scope>
    <source>
        <strain evidence="2">Sxm20200214</strain>
        <tissue evidence="2">Leaf</tissue>
    </source>
</reference>
<evidence type="ECO:0000313" key="2">
    <source>
        <dbReference type="EMBL" id="KAG2325130.1"/>
    </source>
</evidence>
<dbReference type="PROSITE" id="PS50144">
    <property type="entry name" value="MATH"/>
    <property type="match status" value="2"/>
</dbReference>
<feature type="domain" description="MATH" evidence="1">
    <location>
        <begin position="58"/>
        <end position="191"/>
    </location>
</feature>
<dbReference type="AlphaFoldDB" id="A0A8X7W9S4"/>
<dbReference type="SUPFAM" id="SSF49599">
    <property type="entry name" value="TRAF domain-like"/>
    <property type="match status" value="2"/>
</dbReference>
<keyword evidence="3" id="KW-1185">Reference proteome</keyword>
<name>A0A8X7W9S4_BRACI</name>
<sequence length="348" mass="39835">MRMMLLEEYDMKKKKNKYSTTLLLCLLSCVVLVQLIPLLNGISNSSDSIYRGLRNDPPSTYTLDLDSYSKLVSTGAETYESDVFQSGGYNWTLTLYPSGNTRDGGADHISLYLKPYNTESLPQGWEILTKISFFVQNKPRNKYLVVEEKEVQRFNAAKTEWGIGKLIQLSTLSNEKNGYLVGDKCQFGAEVLVLKPNPNSEQLTFFDKGNYTWRMLHFSRLEESKFVYSDEFAVAGSNWKVRVAPKGDGDGWRNYLSIYLELSETTAQSLRVNEKVYVRASIVVRNTNPSKNIQRQLGKWYSREVPSLGFQQFMSLAELHSPSKGYLVGDRLTLEIHFHLISKTHYFP</sequence>